<dbReference type="EMBL" id="BCSY01000135">
    <property type="protein sequence ID" value="GAS99316.1"/>
    <property type="molecule type" value="Genomic_DNA"/>
</dbReference>
<evidence type="ECO:0000313" key="1">
    <source>
        <dbReference type="EMBL" id="GAS99316.1"/>
    </source>
</evidence>
<organism evidence="1 2">
    <name type="scientific">Mycolicibacterium canariasense</name>
    <name type="common">Mycobacterium canariasense</name>
    <dbReference type="NCBI Taxonomy" id="228230"/>
    <lineage>
        <taxon>Bacteria</taxon>
        <taxon>Bacillati</taxon>
        <taxon>Actinomycetota</taxon>
        <taxon>Actinomycetes</taxon>
        <taxon>Mycobacteriales</taxon>
        <taxon>Mycobacteriaceae</taxon>
        <taxon>Mycolicibacterium</taxon>
    </lineage>
</organism>
<proteinExistence type="predicted"/>
<dbReference type="Proteomes" id="UP000069443">
    <property type="component" value="Unassembled WGS sequence"/>
</dbReference>
<keyword evidence="2" id="KW-1185">Reference proteome</keyword>
<accession>A0A100WJM9</accession>
<reference evidence="2" key="1">
    <citation type="journal article" date="2016" name="Genome Announc.">
        <title>Draft Genome Sequences of Five Rapidly Growing Mycobacterium Species, M. thermoresistibile, M. fortuitum subsp. acetamidolyticum, M. canariasense, M. brisbanense, and M. novocastrense.</title>
        <authorList>
            <person name="Katahira K."/>
            <person name="Ogura Y."/>
            <person name="Gotoh Y."/>
            <person name="Hayashi T."/>
        </authorList>
    </citation>
    <scope>NUCLEOTIDE SEQUENCE [LARGE SCALE GENOMIC DNA]</scope>
    <source>
        <strain evidence="2">JCM15298</strain>
    </source>
</reference>
<evidence type="ECO:0000313" key="2">
    <source>
        <dbReference type="Proteomes" id="UP000069443"/>
    </source>
</evidence>
<reference evidence="2" key="2">
    <citation type="submission" date="2016-02" db="EMBL/GenBank/DDBJ databases">
        <title>Draft genome sequence of five rapidly growing Mycobacterium species.</title>
        <authorList>
            <person name="Katahira K."/>
            <person name="Gotou Y."/>
            <person name="Iida K."/>
            <person name="Ogura Y."/>
            <person name="Hayashi T."/>
        </authorList>
    </citation>
    <scope>NUCLEOTIDE SEQUENCE [LARGE SCALE GENOMIC DNA]</scope>
    <source>
        <strain evidence="2">JCM15298</strain>
    </source>
</reference>
<protein>
    <submittedName>
        <fullName evidence="1">Uncharacterized protein</fullName>
    </submittedName>
</protein>
<name>A0A100WJM9_MYCCR</name>
<comment type="caution">
    <text evidence="1">The sequence shown here is derived from an EMBL/GenBank/DDBJ whole genome shotgun (WGS) entry which is preliminary data.</text>
</comment>
<sequence>MATLDRVLFTAAGHFAAVIEQFDTSPVAIGHSLTVDHRWHQVADVVLSWLADKDFSGEGR</sequence>
<gene>
    <name evidence="1" type="ORF">RMCC_6281</name>
</gene>
<dbReference type="AlphaFoldDB" id="A0A100WJM9"/>
<dbReference type="STRING" id="228230.RMCC_6281"/>
<dbReference type="RefSeq" id="WP_131805453.1">
    <property type="nucleotide sequence ID" value="NZ_BCSY01000135.1"/>
</dbReference>